<evidence type="ECO:0000259" key="6">
    <source>
        <dbReference type="Pfam" id="PF02465"/>
    </source>
</evidence>
<evidence type="ECO:0000313" key="8">
    <source>
        <dbReference type="EMBL" id="MDW8799698.1"/>
    </source>
</evidence>
<dbReference type="EMBL" id="JARUJP010000001">
    <property type="protein sequence ID" value="MDW8799698.1"/>
    <property type="molecule type" value="Genomic_DNA"/>
</dbReference>
<evidence type="ECO:0000259" key="7">
    <source>
        <dbReference type="Pfam" id="PF07195"/>
    </source>
</evidence>
<keyword evidence="8" id="KW-0966">Cell projection</keyword>
<dbReference type="InterPro" id="IPR003481">
    <property type="entry name" value="FliD_N"/>
</dbReference>
<reference evidence="8 9" key="1">
    <citation type="submission" date="2023-04" db="EMBL/GenBank/DDBJ databases">
        <title>Clostridium tannerae sp. nov., isolated from the fecal material of an alpaca.</title>
        <authorList>
            <person name="Miller S."/>
            <person name="Hendry M."/>
            <person name="King J."/>
            <person name="Sankaranarayanan K."/>
            <person name="Lawson P.A."/>
        </authorList>
    </citation>
    <scope>NUCLEOTIDE SEQUENCE [LARGE SCALE GENOMIC DNA]</scope>
    <source>
        <strain evidence="8 9">A1-XYC3</strain>
    </source>
</reference>
<evidence type="ECO:0000256" key="1">
    <source>
        <dbReference type="ARBA" id="ARBA00009764"/>
    </source>
</evidence>
<keyword evidence="8" id="KW-0282">Flagellum</keyword>
<feature type="coiled-coil region" evidence="5">
    <location>
        <begin position="788"/>
        <end position="815"/>
    </location>
</feature>
<comment type="subunit">
    <text evidence="2 5">Homopentamer.</text>
</comment>
<evidence type="ECO:0000256" key="2">
    <source>
        <dbReference type="ARBA" id="ARBA00011255"/>
    </source>
</evidence>
<comment type="function">
    <text evidence="5">Required for morphogenesis and for the elongation of the flagellar filament by facilitating polymerization of the flagellin monomers at the tip of growing filament. Forms a capping structure, which prevents flagellin subunits (transported through the central channel of the flagellum) from leaking out without polymerization at the distal end.</text>
</comment>
<dbReference type="Proteomes" id="UP001281656">
    <property type="component" value="Unassembled WGS sequence"/>
</dbReference>
<feature type="domain" description="Flagellar hook-associated protein 2 N-terminal" evidence="6">
    <location>
        <begin position="18"/>
        <end position="120"/>
    </location>
</feature>
<keyword evidence="3 5" id="KW-0175">Coiled coil</keyword>
<protein>
    <recommendedName>
        <fullName evidence="5">Flagellar hook-associated protein 2</fullName>
        <shortName evidence="5">HAP2</shortName>
    </recommendedName>
    <alternativeName>
        <fullName evidence="5">Flagellar cap protein</fullName>
    </alternativeName>
</protein>
<comment type="caution">
    <text evidence="8">The sequence shown here is derived from an EMBL/GenBank/DDBJ whole genome shotgun (WGS) entry which is preliminary data.</text>
</comment>
<dbReference type="InterPro" id="IPR040026">
    <property type="entry name" value="FliD"/>
</dbReference>
<evidence type="ECO:0000256" key="4">
    <source>
        <dbReference type="ARBA" id="ARBA00023143"/>
    </source>
</evidence>
<proteinExistence type="inferred from homology"/>
<comment type="similarity">
    <text evidence="1 5">Belongs to the FliD family.</text>
</comment>
<dbReference type="Pfam" id="PF02465">
    <property type="entry name" value="FliD_N"/>
    <property type="match status" value="1"/>
</dbReference>
<keyword evidence="5" id="KW-0964">Secreted</keyword>
<evidence type="ECO:0000256" key="3">
    <source>
        <dbReference type="ARBA" id="ARBA00023054"/>
    </source>
</evidence>
<keyword evidence="4 5" id="KW-0975">Bacterial flagellum</keyword>
<dbReference type="RefSeq" id="WP_318796392.1">
    <property type="nucleotide sequence ID" value="NZ_JARUJP010000001.1"/>
</dbReference>
<gene>
    <name evidence="8" type="primary">fliD</name>
    <name evidence="8" type="ORF">P8V03_00845</name>
</gene>
<organism evidence="8 9">
    <name type="scientific">Clostridium tanneri</name>
    <dbReference type="NCBI Taxonomy" id="3037988"/>
    <lineage>
        <taxon>Bacteria</taxon>
        <taxon>Bacillati</taxon>
        <taxon>Bacillota</taxon>
        <taxon>Clostridia</taxon>
        <taxon>Eubacteriales</taxon>
        <taxon>Clostridiaceae</taxon>
        <taxon>Clostridium</taxon>
    </lineage>
</organism>
<name>A0ABU4JNK2_9CLOT</name>
<keyword evidence="8" id="KW-0969">Cilium</keyword>
<dbReference type="PANTHER" id="PTHR30288">
    <property type="entry name" value="FLAGELLAR CAP/ASSEMBLY PROTEIN FLID"/>
    <property type="match status" value="1"/>
</dbReference>
<dbReference type="InterPro" id="IPR010809">
    <property type="entry name" value="FliD_C"/>
</dbReference>
<comment type="subcellular location">
    <subcellularLocation>
        <location evidence="5">Secreted</location>
    </subcellularLocation>
    <subcellularLocation>
        <location evidence="5">Bacterial flagellum</location>
    </subcellularLocation>
</comment>
<sequence length="846" mass="91399">MSSITNASSKFRLTGMATGIDTDAAIKQMMSAYYSRVDKVKQQQQVLQWKQDSYRDFIGQINSFKSKYLDPLSSNYILSGSKISTFDVNTTDTSNAVKMTAGTGAAEGNYSVSVGNMATKASSLSGSTPYINLKEATNNLTFPVVLDNSNNQITVDGKSITLDTGNYSSLSNVASAINTKLAATDDGSGKLSDSIQAVVKDNAIKFYHKVKIDDTNNSLKVTVQGKDYNVTVSNGNYTMESLASQINSKLSGATATDGVTKFPTGVKAQSTDGLNISFVDASNSSVAGSVNYSNSGAAVSTTAVSLSSTGVASTTVSTPNVSGNTLSYDQKIIKDVNDTLTVKIFDGTSTTTKTVKLAEQTFHWDSATSEFKDASNNNAISTIASQITTQLSGTGITADKSVDGKLIFKSTSKNQITITGNGASTVGLPSSFTVDQSISDKMSNIISGEVKFTVNGKTFHYNFNSDTDNKTNPDDIIVGAKNKSIDDIIRDIESKAGVDISYTQLTRQFVMTSTQTGASQTLTGSDTTGTFLNKIFGSSSINKTGEDATVTLTSNGVSTTVKQSLNNFTIDGVNYVLNGTTTSPISFSVNSNVNKGFDSIKGFIDSYNELIGKISSAVEEKKQYTYLPLTDEQKKSMSDSEIEKWETKAKQGILSKDSTLENMLLQMRKAFFDGVEGAGTNLFEVGLNTSSDIAQRGKIIIDEEKLKEALKNEPDKVMSLFTQKSTSHSSYSRTMGSDDRKERYNEEGIFNRISDIFEDNISVFRDSNGRKGTLLEIAGIKGDFTEYKNSITSQIQDKETKIKEMLEKIYDKEERYYKQFAQLETAMNTMNSQSSWLASQLGMSQG</sequence>
<accession>A0ABU4JNK2</accession>
<dbReference type="Pfam" id="PF07195">
    <property type="entry name" value="FliD_C"/>
    <property type="match status" value="1"/>
</dbReference>
<feature type="domain" description="Flagellar hook-associated protein 2 C-terminal" evidence="7">
    <location>
        <begin position="546"/>
        <end position="832"/>
    </location>
</feature>
<keyword evidence="9" id="KW-1185">Reference proteome</keyword>
<dbReference type="PANTHER" id="PTHR30288:SF0">
    <property type="entry name" value="FLAGELLAR HOOK-ASSOCIATED PROTEIN 2"/>
    <property type="match status" value="1"/>
</dbReference>
<evidence type="ECO:0000256" key="5">
    <source>
        <dbReference type="RuleBase" id="RU362066"/>
    </source>
</evidence>
<evidence type="ECO:0000313" key="9">
    <source>
        <dbReference type="Proteomes" id="UP001281656"/>
    </source>
</evidence>